<name>A0A5C6V9S2_9BURK</name>
<dbReference type="GO" id="GO:0005524">
    <property type="term" value="F:ATP binding"/>
    <property type="evidence" value="ECO:0007669"/>
    <property type="project" value="UniProtKB-KW"/>
</dbReference>
<keyword evidence="8" id="KW-0902">Two-component regulatory system</keyword>
<feature type="compositionally biased region" description="Polar residues" evidence="9">
    <location>
        <begin position="30"/>
        <end position="39"/>
    </location>
</feature>
<evidence type="ECO:0000256" key="9">
    <source>
        <dbReference type="SAM" id="MobiDB-lite"/>
    </source>
</evidence>
<evidence type="ECO:0000256" key="1">
    <source>
        <dbReference type="ARBA" id="ARBA00000085"/>
    </source>
</evidence>
<dbReference type="PRINTS" id="PR00344">
    <property type="entry name" value="BCTRLSENSOR"/>
</dbReference>
<evidence type="ECO:0000256" key="8">
    <source>
        <dbReference type="ARBA" id="ARBA00023012"/>
    </source>
</evidence>
<keyword evidence="5" id="KW-0547">Nucleotide-binding</keyword>
<evidence type="ECO:0000256" key="4">
    <source>
        <dbReference type="ARBA" id="ARBA00022679"/>
    </source>
</evidence>
<evidence type="ECO:0000256" key="2">
    <source>
        <dbReference type="ARBA" id="ARBA00012438"/>
    </source>
</evidence>
<reference evidence="11 12" key="1">
    <citation type="journal article" date="2018" name="Int. J. Syst. Evol. Microbiol.">
        <title>Paraburkholderia azotifigens sp. nov., a nitrogen-fixing bacterium isolated from paddy soil.</title>
        <authorList>
            <person name="Choi G.M."/>
            <person name="Im W.T."/>
        </authorList>
    </citation>
    <scope>NUCLEOTIDE SEQUENCE [LARGE SCALE GENOMIC DNA]</scope>
    <source>
        <strain evidence="11 12">NF 2-5-3</strain>
    </source>
</reference>
<evidence type="ECO:0000256" key="5">
    <source>
        <dbReference type="ARBA" id="ARBA00022741"/>
    </source>
</evidence>
<evidence type="ECO:0000259" key="10">
    <source>
        <dbReference type="PROSITE" id="PS50109"/>
    </source>
</evidence>
<sequence>MHESSFRILVHSRRLVRSTACTKDGEAKRVQTQAGSTLSADPEAGKRPAPLTECQGEASALVAVHLDALKVSLELRGLNGVVQVRGDRTQLQQVVINLLMNGAGSMMARGSDRRLVLECAAEADDLVSVTVDDLGSGIAPGIAHRLHEPLFTTKENGMGMGLAISHSIVDADGGKLTLSAREGVGTRATFTLPRLAH</sequence>
<dbReference type="InterPro" id="IPR004358">
    <property type="entry name" value="Sig_transdc_His_kin-like_C"/>
</dbReference>
<keyword evidence="3" id="KW-0597">Phosphoprotein</keyword>
<dbReference type="EMBL" id="VOQS01000005">
    <property type="protein sequence ID" value="TXC81221.1"/>
    <property type="molecule type" value="Genomic_DNA"/>
</dbReference>
<comment type="caution">
    <text evidence="11">The sequence shown here is derived from an EMBL/GenBank/DDBJ whole genome shotgun (WGS) entry which is preliminary data.</text>
</comment>
<dbReference type="GO" id="GO:0000160">
    <property type="term" value="P:phosphorelay signal transduction system"/>
    <property type="evidence" value="ECO:0007669"/>
    <property type="project" value="UniProtKB-KW"/>
</dbReference>
<evidence type="ECO:0000256" key="6">
    <source>
        <dbReference type="ARBA" id="ARBA00022777"/>
    </source>
</evidence>
<accession>A0A5C6V9S2</accession>
<protein>
    <recommendedName>
        <fullName evidence="2">histidine kinase</fullName>
        <ecNumber evidence="2">2.7.13.3</ecNumber>
    </recommendedName>
</protein>
<dbReference type="AlphaFoldDB" id="A0A5C6V9S2"/>
<feature type="region of interest" description="Disordered" evidence="9">
    <location>
        <begin position="25"/>
        <end position="48"/>
    </location>
</feature>
<dbReference type="InterPro" id="IPR003594">
    <property type="entry name" value="HATPase_dom"/>
</dbReference>
<dbReference type="EC" id="2.7.13.3" evidence="2"/>
<dbReference type="InterPro" id="IPR005467">
    <property type="entry name" value="His_kinase_dom"/>
</dbReference>
<comment type="catalytic activity">
    <reaction evidence="1">
        <text>ATP + protein L-histidine = ADP + protein N-phospho-L-histidine.</text>
        <dbReference type="EC" id="2.7.13.3"/>
    </reaction>
</comment>
<gene>
    <name evidence="11" type="ORF">FRZ40_38660</name>
</gene>
<dbReference type="PANTHER" id="PTHR43065">
    <property type="entry name" value="SENSOR HISTIDINE KINASE"/>
    <property type="match status" value="1"/>
</dbReference>
<evidence type="ECO:0000256" key="7">
    <source>
        <dbReference type="ARBA" id="ARBA00022840"/>
    </source>
</evidence>
<organism evidence="11 12">
    <name type="scientific">Paraburkholderia azotifigens</name>
    <dbReference type="NCBI Taxonomy" id="2057004"/>
    <lineage>
        <taxon>Bacteria</taxon>
        <taxon>Pseudomonadati</taxon>
        <taxon>Pseudomonadota</taxon>
        <taxon>Betaproteobacteria</taxon>
        <taxon>Burkholderiales</taxon>
        <taxon>Burkholderiaceae</taxon>
        <taxon>Paraburkholderia</taxon>
    </lineage>
</organism>
<dbReference type="PANTHER" id="PTHR43065:SF10">
    <property type="entry name" value="PEROXIDE STRESS-ACTIVATED HISTIDINE KINASE MAK3"/>
    <property type="match status" value="1"/>
</dbReference>
<evidence type="ECO:0000256" key="3">
    <source>
        <dbReference type="ARBA" id="ARBA00022553"/>
    </source>
</evidence>
<dbReference type="SMART" id="SM00387">
    <property type="entry name" value="HATPase_c"/>
    <property type="match status" value="1"/>
</dbReference>
<keyword evidence="7" id="KW-0067">ATP-binding</keyword>
<proteinExistence type="predicted"/>
<keyword evidence="6" id="KW-0418">Kinase</keyword>
<evidence type="ECO:0000313" key="11">
    <source>
        <dbReference type="EMBL" id="TXC81221.1"/>
    </source>
</evidence>
<dbReference type="GO" id="GO:0004673">
    <property type="term" value="F:protein histidine kinase activity"/>
    <property type="evidence" value="ECO:0007669"/>
    <property type="project" value="UniProtKB-EC"/>
</dbReference>
<dbReference type="InterPro" id="IPR036890">
    <property type="entry name" value="HATPase_C_sf"/>
</dbReference>
<dbReference type="PROSITE" id="PS50109">
    <property type="entry name" value="HIS_KIN"/>
    <property type="match status" value="1"/>
</dbReference>
<feature type="domain" description="Histidine kinase" evidence="10">
    <location>
        <begin position="69"/>
        <end position="196"/>
    </location>
</feature>
<dbReference type="Gene3D" id="3.30.565.10">
    <property type="entry name" value="Histidine kinase-like ATPase, C-terminal domain"/>
    <property type="match status" value="1"/>
</dbReference>
<evidence type="ECO:0000313" key="12">
    <source>
        <dbReference type="Proteomes" id="UP000321776"/>
    </source>
</evidence>
<dbReference type="SUPFAM" id="SSF55874">
    <property type="entry name" value="ATPase domain of HSP90 chaperone/DNA topoisomerase II/histidine kinase"/>
    <property type="match status" value="1"/>
</dbReference>
<dbReference type="Pfam" id="PF02518">
    <property type="entry name" value="HATPase_c"/>
    <property type="match status" value="1"/>
</dbReference>
<dbReference type="Proteomes" id="UP000321776">
    <property type="component" value="Unassembled WGS sequence"/>
</dbReference>
<keyword evidence="4" id="KW-0808">Transferase</keyword>